<keyword evidence="2" id="KW-1185">Reference proteome</keyword>
<evidence type="ECO:0000313" key="2">
    <source>
        <dbReference type="Proteomes" id="UP000290283"/>
    </source>
</evidence>
<dbReference type="NCBIfam" id="NF038133">
    <property type="entry name" value="choice_anch_L"/>
    <property type="match status" value="1"/>
</dbReference>
<comment type="caution">
    <text evidence="1">The sequence shown here is derived from an EMBL/GenBank/DDBJ whole genome shotgun (WGS) entry which is preliminary data.</text>
</comment>
<dbReference type="AlphaFoldDB" id="A0A4Q1K2B1"/>
<dbReference type="OrthoDB" id="9765926at2"/>
<organism evidence="1 2">
    <name type="scientific">Flavobacterium amnicola</name>
    <dbReference type="NCBI Taxonomy" id="2506422"/>
    <lineage>
        <taxon>Bacteria</taxon>
        <taxon>Pseudomonadati</taxon>
        <taxon>Bacteroidota</taxon>
        <taxon>Flavobacteriia</taxon>
        <taxon>Flavobacteriales</taxon>
        <taxon>Flavobacteriaceae</taxon>
        <taxon>Flavobacterium</taxon>
    </lineage>
</organism>
<dbReference type="NCBIfam" id="TIGR04131">
    <property type="entry name" value="Bac_Flav_CTERM"/>
    <property type="match status" value="1"/>
</dbReference>
<dbReference type="RefSeq" id="WP_129436082.1">
    <property type="nucleotide sequence ID" value="NZ_SBKO01000003.1"/>
</dbReference>
<dbReference type="Proteomes" id="UP000290283">
    <property type="component" value="Unassembled WGS sequence"/>
</dbReference>
<name>A0A4Q1K2B1_9FLAO</name>
<dbReference type="InterPro" id="IPR013783">
    <property type="entry name" value="Ig-like_fold"/>
</dbReference>
<accession>A0A4Q1K2B1</accession>
<evidence type="ECO:0000313" key="1">
    <source>
        <dbReference type="EMBL" id="RXR18437.1"/>
    </source>
</evidence>
<protein>
    <submittedName>
        <fullName evidence="1">T9SS type B sorting domain-containing protein</fullName>
    </submittedName>
</protein>
<gene>
    <name evidence="1" type="ORF">EQG63_09225</name>
</gene>
<dbReference type="Gene3D" id="2.60.40.10">
    <property type="entry name" value="Immunoglobulins"/>
    <property type="match status" value="1"/>
</dbReference>
<dbReference type="EMBL" id="SBKO01000003">
    <property type="protein sequence ID" value="RXR18437.1"/>
    <property type="molecule type" value="Genomic_DNA"/>
</dbReference>
<dbReference type="InterPro" id="IPR026341">
    <property type="entry name" value="T9SS_type_B"/>
</dbReference>
<dbReference type="InterPro" id="IPR049804">
    <property type="entry name" value="Choice_anch_L"/>
</dbReference>
<proteinExistence type="predicted"/>
<reference evidence="2" key="1">
    <citation type="submission" date="2019-01" db="EMBL/GenBank/DDBJ databases">
        <title>Cytophagaceae bacterium strain CAR-16.</title>
        <authorList>
            <person name="Chen W.-M."/>
        </authorList>
    </citation>
    <scope>NUCLEOTIDE SEQUENCE [LARGE SCALE GENOMIC DNA]</scope>
    <source>
        <strain evidence="2">LLJ-11</strain>
    </source>
</reference>
<dbReference type="Pfam" id="PF13585">
    <property type="entry name" value="CHU_C"/>
    <property type="match status" value="1"/>
</dbReference>
<sequence length="763" mass="83453">MKKISFFIFFLILKSQCFFSQYIQVDDTYTAQQLIENVFAASGCAQVSNFSVNGENISGNLSYGFFQRGTSSFPFQDGILLSTGAAVSAIGPNSGSILSDGSTSWAGDVDLEAALGISNSINATILEFDFIPLTSKISFDYIFASEQYLTNPSANQCGYTDGFAFLLKPIGSATYTNIALVPGTSTPVSVNTIRGSGTVCPPANEMYFDAFNPSEYATAYNGQTKILKAQSDVIIGQQYHIKLVIADQGNNLYDSGIFLGGGTFQSETFLGNNRTVALDNPYCSGENVILNAQQPGTNTYKWFKDGVDTGITTPTYTVTDNTNPNEVEYSVEVEINGSCISKGKVSIQFVALPIVSNQNLSQCDIDTDGQTIFNLSELETVIKNNDTTIETVTFYETLGGTVITNPSNYNSGNNTIYVEVENKFHCKSTATITLNISSTVFQTATISKCDTDTKIDGFTAFNLPIEVDTTLIATFPGTTTVSYYSSAPNAITQTSPLSSNFTNSIIDSETIYARLSNGLNCNGIVAVTLIINHIDLNDLTEETHFLCSGQTMVLSVNPSYSQYDWSNETGTETFETTISNPSIYTVEMTDSNGCKGSKKFTIIGSGPASNINAEINEFSNTNSILITYQDNGGNYEFSIDSQNYQDSPFFSNLSAGEYTISVRDKNGCLPTPFKVVYILDYPHFFTPNNDGINDLWNINNLDKREKSNITIFNRFGKLLTQINSSSTGWDGKYLNQNLPADDYWFVLTFFNGKSVKRHFSLKR</sequence>